<organism evidence="5 6">
    <name type="scientific">Paenibacillus odorifer</name>
    <dbReference type="NCBI Taxonomy" id="189426"/>
    <lineage>
        <taxon>Bacteria</taxon>
        <taxon>Bacillati</taxon>
        <taxon>Bacillota</taxon>
        <taxon>Bacilli</taxon>
        <taxon>Bacillales</taxon>
        <taxon>Paenibacillaceae</taxon>
        <taxon>Paenibacillus</taxon>
    </lineage>
</organism>
<sequence>MEPQEIKPNDINSITRFLTAFGDPTRIRIVTLLGNKGRLNVGEIAGEFEISRPAISHHLKILRDARIVDHKKRGQEVYYWLARERLATNFRALADLATSFNHGD</sequence>
<proteinExistence type="predicted"/>
<dbReference type="CDD" id="cd00090">
    <property type="entry name" value="HTH_ARSR"/>
    <property type="match status" value="1"/>
</dbReference>
<evidence type="ECO:0000256" key="2">
    <source>
        <dbReference type="ARBA" id="ARBA00023125"/>
    </source>
</evidence>
<dbReference type="GO" id="GO:0003700">
    <property type="term" value="F:DNA-binding transcription factor activity"/>
    <property type="evidence" value="ECO:0007669"/>
    <property type="project" value="InterPro"/>
</dbReference>
<keyword evidence="3" id="KW-0804">Transcription</keyword>
<dbReference type="InterPro" id="IPR051081">
    <property type="entry name" value="HTH_MetalResp_TranReg"/>
</dbReference>
<dbReference type="NCBIfam" id="NF033788">
    <property type="entry name" value="HTH_metalloreg"/>
    <property type="match status" value="1"/>
</dbReference>
<dbReference type="Pfam" id="PF01022">
    <property type="entry name" value="HTH_5"/>
    <property type="match status" value="1"/>
</dbReference>
<evidence type="ECO:0000313" key="5">
    <source>
        <dbReference type="EMBL" id="AWV36525.1"/>
    </source>
</evidence>
<dbReference type="EMBL" id="CP021965">
    <property type="protein sequence ID" value="AWV36525.1"/>
    <property type="molecule type" value="Genomic_DNA"/>
</dbReference>
<evidence type="ECO:0000313" key="6">
    <source>
        <dbReference type="Proteomes" id="UP000249163"/>
    </source>
</evidence>
<dbReference type="SUPFAM" id="SSF46785">
    <property type="entry name" value="Winged helix' DNA-binding domain"/>
    <property type="match status" value="1"/>
</dbReference>
<dbReference type="GO" id="GO:0003677">
    <property type="term" value="F:DNA binding"/>
    <property type="evidence" value="ECO:0007669"/>
    <property type="project" value="UniProtKB-KW"/>
</dbReference>
<dbReference type="InterPro" id="IPR011991">
    <property type="entry name" value="ArsR-like_HTH"/>
</dbReference>
<dbReference type="PROSITE" id="PS50987">
    <property type="entry name" value="HTH_ARSR_2"/>
    <property type="match status" value="1"/>
</dbReference>
<protein>
    <submittedName>
        <fullName evidence="5">Transcriptional regulator</fullName>
    </submittedName>
</protein>
<dbReference type="PRINTS" id="PR00778">
    <property type="entry name" value="HTHARSR"/>
</dbReference>
<evidence type="ECO:0000259" key="4">
    <source>
        <dbReference type="PROSITE" id="PS50987"/>
    </source>
</evidence>
<evidence type="ECO:0000256" key="1">
    <source>
        <dbReference type="ARBA" id="ARBA00023015"/>
    </source>
</evidence>
<dbReference type="PANTHER" id="PTHR33154">
    <property type="entry name" value="TRANSCRIPTIONAL REGULATOR, ARSR FAMILY"/>
    <property type="match status" value="1"/>
</dbReference>
<keyword evidence="2" id="KW-0238">DNA-binding</keyword>
<feature type="domain" description="HTH arsR-type" evidence="4">
    <location>
        <begin position="6"/>
        <end position="101"/>
    </location>
</feature>
<dbReference type="RefSeq" id="WP_080742665.1">
    <property type="nucleotide sequence ID" value="NZ_DALZAY010000053.1"/>
</dbReference>
<dbReference type="InterPro" id="IPR001845">
    <property type="entry name" value="HTH_ArsR_DNA-bd_dom"/>
</dbReference>
<dbReference type="AlphaFoldDB" id="A0AAD0P6X8"/>
<reference evidence="5 6" key="1">
    <citation type="submission" date="2017-06" db="EMBL/GenBank/DDBJ databases">
        <title>Complete genome sequence of Paenibacillus odorifer CBA7130.</title>
        <authorList>
            <person name="Nam Y.-D."/>
            <person name="Kang J."/>
            <person name="Chung W.-H."/>
        </authorList>
    </citation>
    <scope>NUCLEOTIDE SEQUENCE [LARGE SCALE GENOMIC DNA]</scope>
    <source>
        <strain evidence="5 6">CBA7130</strain>
    </source>
</reference>
<dbReference type="Proteomes" id="UP000249163">
    <property type="component" value="Chromosome"/>
</dbReference>
<dbReference type="PANTHER" id="PTHR33154:SF33">
    <property type="entry name" value="TRANSCRIPTIONAL REPRESSOR SDPR"/>
    <property type="match status" value="1"/>
</dbReference>
<dbReference type="InterPro" id="IPR036388">
    <property type="entry name" value="WH-like_DNA-bd_sf"/>
</dbReference>
<name>A0AAD0P6X8_9BACL</name>
<keyword evidence="1" id="KW-0805">Transcription regulation</keyword>
<gene>
    <name evidence="5" type="ORF">CD191_01365</name>
</gene>
<dbReference type="InterPro" id="IPR036390">
    <property type="entry name" value="WH_DNA-bd_sf"/>
</dbReference>
<evidence type="ECO:0000256" key="3">
    <source>
        <dbReference type="ARBA" id="ARBA00023163"/>
    </source>
</evidence>
<accession>A0AAD0P6X8</accession>
<dbReference type="Gene3D" id="1.10.10.10">
    <property type="entry name" value="Winged helix-like DNA-binding domain superfamily/Winged helix DNA-binding domain"/>
    <property type="match status" value="1"/>
</dbReference>
<dbReference type="SMART" id="SM00418">
    <property type="entry name" value="HTH_ARSR"/>
    <property type="match status" value="1"/>
</dbReference>